<evidence type="ECO:0000256" key="1">
    <source>
        <dbReference type="SAM" id="MobiDB-lite"/>
    </source>
</evidence>
<feature type="region of interest" description="Disordered" evidence="1">
    <location>
        <begin position="283"/>
        <end position="333"/>
    </location>
</feature>
<evidence type="ECO:0000313" key="2">
    <source>
        <dbReference type="EMBL" id="KAH9309939.1"/>
    </source>
</evidence>
<protein>
    <recommendedName>
        <fullName evidence="4">Nuclease associated modular domain-containing protein</fullName>
    </recommendedName>
</protein>
<comment type="caution">
    <text evidence="2">The sequence shown here is derived from an EMBL/GenBank/DDBJ whole genome shotgun (WGS) entry which is preliminary data.</text>
</comment>
<dbReference type="EMBL" id="JAHRHJ020000007">
    <property type="protein sequence ID" value="KAH9309939.1"/>
    <property type="molecule type" value="Genomic_DNA"/>
</dbReference>
<feature type="region of interest" description="Disordered" evidence="1">
    <location>
        <begin position="462"/>
        <end position="485"/>
    </location>
</feature>
<organism evidence="2 3">
    <name type="scientific">Taxus chinensis</name>
    <name type="common">Chinese yew</name>
    <name type="synonym">Taxus wallichiana var. chinensis</name>
    <dbReference type="NCBI Taxonomy" id="29808"/>
    <lineage>
        <taxon>Eukaryota</taxon>
        <taxon>Viridiplantae</taxon>
        <taxon>Streptophyta</taxon>
        <taxon>Embryophyta</taxon>
        <taxon>Tracheophyta</taxon>
        <taxon>Spermatophyta</taxon>
        <taxon>Pinopsida</taxon>
        <taxon>Pinidae</taxon>
        <taxon>Conifers II</taxon>
        <taxon>Cupressales</taxon>
        <taxon>Taxaceae</taxon>
        <taxon>Taxus</taxon>
    </lineage>
</organism>
<feature type="compositionally biased region" description="Polar residues" evidence="1">
    <location>
        <begin position="298"/>
        <end position="329"/>
    </location>
</feature>
<reference evidence="2 3" key="1">
    <citation type="journal article" date="2021" name="Nat. Plants">
        <title>The Taxus genome provides insights into paclitaxel biosynthesis.</title>
        <authorList>
            <person name="Xiong X."/>
            <person name="Gou J."/>
            <person name="Liao Q."/>
            <person name="Li Y."/>
            <person name="Zhou Q."/>
            <person name="Bi G."/>
            <person name="Li C."/>
            <person name="Du R."/>
            <person name="Wang X."/>
            <person name="Sun T."/>
            <person name="Guo L."/>
            <person name="Liang H."/>
            <person name="Lu P."/>
            <person name="Wu Y."/>
            <person name="Zhang Z."/>
            <person name="Ro D.K."/>
            <person name="Shang Y."/>
            <person name="Huang S."/>
            <person name="Yan J."/>
        </authorList>
    </citation>
    <scope>NUCLEOTIDE SEQUENCE [LARGE SCALE GENOMIC DNA]</scope>
    <source>
        <strain evidence="2">Ta-2019</strain>
    </source>
</reference>
<evidence type="ECO:0008006" key="4">
    <source>
        <dbReference type="Google" id="ProtNLM"/>
    </source>
</evidence>
<sequence>MSVDFLSCKGILHSFIPVLTSKSHYKANSSSLKGKRFSLKWNINLHVHGIDCLKSKLPSPLCAYTIDPVIGLTGIKKKNVISFFSQINSVWPLPKASAVEAIPAVSSHENAFAMIEQEEEEHQKITGNAQIKLDHIFLEDSTEVEYRESMRRKKIGQANKGKVRQKIVQSRHPHRNSTKARIDASVKLRRDQLHNRKLLQQTCIREWEESIAEAARRGGNGDKKLNWNSYETLKAKMKQELFPARKKNIVKMENKSINKTANKSYRHKLKISQEMKAKCADPNYQQRHQPGTHKFHGSTAQALSEKITNGENSSKLGKSMGVQESTGRNSEALHLPSDATNKAMLNIRTATERARSLIAETEKAAKMLEPVAAKDLSVRSSLFEAHKHLAEAIQSLRKTEAWTNSMERILLRHDVASINVKGFQLRYHMNNSVLSESELLGHGTVNDVKSRFEESQYTLEQSMPFSDQEITSSGKHRTSSNSGFEVRISESESIGMLESEPMENIESNDMSSIKPDSEVFNSPFMVDEHNTEGTVGNLEARTETNIKMDGRFDQEKKSVGSSLTNSGERPSSVKHDFLTSRKRGRRWFRGRLVDIEDE</sequence>
<gene>
    <name evidence="2" type="ORF">KI387_037850</name>
</gene>
<keyword evidence="3" id="KW-1185">Reference proteome</keyword>
<feature type="compositionally biased region" description="Polar residues" evidence="1">
    <location>
        <begin position="462"/>
        <end position="483"/>
    </location>
</feature>
<accession>A0AA38FTD9</accession>
<feature type="compositionally biased region" description="Polar residues" evidence="1">
    <location>
        <begin position="559"/>
        <end position="569"/>
    </location>
</feature>
<dbReference type="AlphaFoldDB" id="A0AA38FTD9"/>
<dbReference type="Proteomes" id="UP000824469">
    <property type="component" value="Unassembled WGS sequence"/>
</dbReference>
<dbReference type="PANTHER" id="PTHR34199:SF2">
    <property type="entry name" value="NUMOD3 MOTIF FAMILY PROTEIN, EXPRESSED"/>
    <property type="match status" value="1"/>
</dbReference>
<evidence type="ECO:0000313" key="3">
    <source>
        <dbReference type="Proteomes" id="UP000824469"/>
    </source>
</evidence>
<proteinExistence type="predicted"/>
<dbReference type="OMA" id="LNWNSYE"/>
<feature type="region of interest" description="Disordered" evidence="1">
    <location>
        <begin position="548"/>
        <end position="576"/>
    </location>
</feature>
<dbReference type="PANTHER" id="PTHR34199">
    <property type="entry name" value="NUMOD3 MOTIF FAMILY PROTEIN, EXPRESSED"/>
    <property type="match status" value="1"/>
</dbReference>
<feature type="compositionally biased region" description="Basic and acidic residues" evidence="1">
    <location>
        <begin position="548"/>
        <end position="558"/>
    </location>
</feature>
<name>A0AA38FTD9_TAXCH</name>